<dbReference type="PANTHER" id="PTHR36923">
    <property type="entry name" value="FERREDOXIN"/>
    <property type="match status" value="1"/>
</dbReference>
<organism evidence="10 11">
    <name type="scientific">Streptomyces boluensis</name>
    <dbReference type="NCBI Taxonomy" id="1775135"/>
    <lineage>
        <taxon>Bacteria</taxon>
        <taxon>Bacillati</taxon>
        <taxon>Actinomycetota</taxon>
        <taxon>Actinomycetes</taxon>
        <taxon>Kitasatosporales</taxon>
        <taxon>Streptomycetaceae</taxon>
        <taxon>Streptomyces</taxon>
    </lineage>
</organism>
<dbReference type="SUPFAM" id="SSF54862">
    <property type="entry name" value="4Fe-4S ferredoxins"/>
    <property type="match status" value="1"/>
</dbReference>
<dbReference type="InterPro" id="IPR001080">
    <property type="entry name" value="3Fe4S_ferredoxin"/>
</dbReference>
<dbReference type="RefSeq" id="WP_161705411.1">
    <property type="nucleotide sequence ID" value="NZ_JAAAHS010000528.1"/>
</dbReference>
<dbReference type="InterPro" id="IPR017896">
    <property type="entry name" value="4Fe4S_Fe-S-bd"/>
</dbReference>
<reference evidence="10" key="1">
    <citation type="submission" date="2020-01" db="EMBL/GenBank/DDBJ databases">
        <title>Whole-genome analyses of novel actinobacteria.</title>
        <authorList>
            <person name="Sahin N."/>
        </authorList>
    </citation>
    <scope>NUCLEOTIDE SEQUENCE</scope>
    <source>
        <strain evidence="10">YC537</strain>
    </source>
</reference>
<dbReference type="GO" id="GO:0009055">
    <property type="term" value="F:electron transfer activity"/>
    <property type="evidence" value="ECO:0007669"/>
    <property type="project" value="UniProtKB-UniRule"/>
</dbReference>
<keyword evidence="6 8" id="KW-0411">Iron-sulfur</keyword>
<evidence type="ECO:0000256" key="3">
    <source>
        <dbReference type="ARBA" id="ARBA00022723"/>
    </source>
</evidence>
<accession>A0A964XQR9</accession>
<comment type="caution">
    <text evidence="10">The sequence shown here is derived from an EMBL/GenBank/DDBJ whole genome shotgun (WGS) entry which is preliminary data.</text>
</comment>
<dbReference type="PANTHER" id="PTHR36923:SF3">
    <property type="entry name" value="FERREDOXIN"/>
    <property type="match status" value="1"/>
</dbReference>
<evidence type="ECO:0000256" key="5">
    <source>
        <dbReference type="ARBA" id="ARBA00023004"/>
    </source>
</evidence>
<comment type="function">
    <text evidence="8">Ferredoxins are iron-sulfur proteins that transfer electrons in a wide variety of metabolic reactions.</text>
</comment>
<name>A0A964XQR9_9ACTN</name>
<protein>
    <recommendedName>
        <fullName evidence="8">Ferredoxin</fullName>
    </recommendedName>
</protein>
<evidence type="ECO:0000256" key="2">
    <source>
        <dbReference type="ARBA" id="ARBA00022448"/>
    </source>
</evidence>
<evidence type="ECO:0000256" key="7">
    <source>
        <dbReference type="ARBA" id="ARBA00023291"/>
    </source>
</evidence>
<dbReference type="OrthoDB" id="9803319at2"/>
<dbReference type="Proteomes" id="UP000598297">
    <property type="component" value="Unassembled WGS sequence"/>
</dbReference>
<dbReference type="PRINTS" id="PR00352">
    <property type="entry name" value="3FE4SFRDOXIN"/>
</dbReference>
<dbReference type="Gene3D" id="3.30.70.20">
    <property type="match status" value="1"/>
</dbReference>
<keyword evidence="2 8" id="KW-0813">Transport</keyword>
<keyword evidence="5 8" id="KW-0408">Iron</keyword>
<keyword evidence="7" id="KW-0003">3Fe-4S</keyword>
<gene>
    <name evidence="10" type="ORF">GUY60_35195</name>
</gene>
<comment type="cofactor">
    <cofactor evidence="1">
        <name>[3Fe-4S] cluster</name>
        <dbReference type="ChEBI" id="CHEBI:21137"/>
    </cofactor>
</comment>
<evidence type="ECO:0000256" key="4">
    <source>
        <dbReference type="ARBA" id="ARBA00022982"/>
    </source>
</evidence>
<sequence length="77" mass="8025">MSAPQDSLRLHVDRDRCAGAGMCALTAPEVFDQDDEEGLVLLRQPTPRPEHQAAARLAAGLCPAGAITVNSPDATAS</sequence>
<dbReference type="GO" id="GO:0051538">
    <property type="term" value="F:3 iron, 4 sulfur cluster binding"/>
    <property type="evidence" value="ECO:0007669"/>
    <property type="project" value="UniProtKB-KW"/>
</dbReference>
<keyword evidence="4 8" id="KW-0249">Electron transport</keyword>
<evidence type="ECO:0000313" key="11">
    <source>
        <dbReference type="Proteomes" id="UP000598297"/>
    </source>
</evidence>
<evidence type="ECO:0000256" key="8">
    <source>
        <dbReference type="RuleBase" id="RU368020"/>
    </source>
</evidence>
<dbReference type="EMBL" id="JAAAHS010000528">
    <property type="protein sequence ID" value="NBE56586.1"/>
    <property type="molecule type" value="Genomic_DNA"/>
</dbReference>
<proteinExistence type="predicted"/>
<evidence type="ECO:0000313" key="10">
    <source>
        <dbReference type="EMBL" id="NBE56586.1"/>
    </source>
</evidence>
<evidence type="ECO:0000256" key="6">
    <source>
        <dbReference type="ARBA" id="ARBA00023014"/>
    </source>
</evidence>
<dbReference type="PROSITE" id="PS51379">
    <property type="entry name" value="4FE4S_FER_2"/>
    <property type="match status" value="1"/>
</dbReference>
<feature type="domain" description="4Fe-4S ferredoxin-type" evidence="9">
    <location>
        <begin position="8"/>
        <end position="36"/>
    </location>
</feature>
<keyword evidence="3 8" id="KW-0479">Metal-binding</keyword>
<dbReference type="GO" id="GO:0005506">
    <property type="term" value="F:iron ion binding"/>
    <property type="evidence" value="ECO:0007669"/>
    <property type="project" value="UniProtKB-UniRule"/>
</dbReference>
<keyword evidence="11" id="KW-1185">Reference proteome</keyword>
<dbReference type="Pfam" id="PF13370">
    <property type="entry name" value="Fer4_13"/>
    <property type="match status" value="1"/>
</dbReference>
<evidence type="ECO:0000259" key="9">
    <source>
        <dbReference type="PROSITE" id="PS51379"/>
    </source>
</evidence>
<dbReference type="InterPro" id="IPR051269">
    <property type="entry name" value="Fe-S_cluster_ET"/>
</dbReference>
<evidence type="ECO:0000256" key="1">
    <source>
        <dbReference type="ARBA" id="ARBA00001927"/>
    </source>
</evidence>
<dbReference type="AlphaFoldDB" id="A0A964XQR9"/>